<reference evidence="3" key="1">
    <citation type="submission" date="2014-07" db="EMBL/GenBank/DDBJ databases">
        <authorList>
            <person name="Martin A.A"/>
            <person name="De Silva N."/>
        </authorList>
    </citation>
    <scope>NUCLEOTIDE SEQUENCE</scope>
</reference>
<evidence type="ECO:0000313" key="3">
    <source>
        <dbReference type="Proteomes" id="UP000035680"/>
    </source>
</evidence>
<reference evidence="4" key="2">
    <citation type="submission" date="2015-08" db="UniProtKB">
        <authorList>
            <consortium name="WormBaseParasite"/>
        </authorList>
    </citation>
    <scope>IDENTIFICATION</scope>
</reference>
<protein>
    <submittedName>
        <fullName evidence="4">Uncharacterized protein</fullName>
    </submittedName>
</protein>
<feature type="signal peptide" evidence="2">
    <location>
        <begin position="1"/>
        <end position="17"/>
    </location>
</feature>
<sequence length="362" mass="41169">MFIKNLLFLTLINFTSSQYPFMENYPFFHQPMRNFGFQNQLINPSYPHLTGLQNYQINQMQKAEMDKLTTPRPIYLSNRNGVDIFMERLADKLPEITEKVIKVLPKNIDKDNLFEMKPLVVEKKTPMKAYGTQITRSDDIEPAKMVEINDSDDVIIKEDHEIERIEDKSSSHYPRPSAPEGPYSFINNLPSPDTIFGFPKLFGNNKNPKIDENEKEVDLINIKGIPIEKDEDEEVISYEKPAEKRPSFTTTKAPPPPPDNGAGEFAKNILSKFLKPEPESKKESDILGEKKKTAEATPENLLSALINGKLDKIDWISTFLGGSEDHASNPITQLFKGGIFGSATNFDAPMEKSGKIENREFH</sequence>
<proteinExistence type="predicted"/>
<dbReference type="Proteomes" id="UP000035680">
    <property type="component" value="Unassembled WGS sequence"/>
</dbReference>
<feature type="region of interest" description="Disordered" evidence="1">
    <location>
        <begin position="239"/>
        <end position="294"/>
    </location>
</feature>
<evidence type="ECO:0000256" key="2">
    <source>
        <dbReference type="SAM" id="SignalP"/>
    </source>
</evidence>
<accession>A0A0K0F221</accession>
<evidence type="ECO:0000256" key="1">
    <source>
        <dbReference type="SAM" id="MobiDB-lite"/>
    </source>
</evidence>
<feature type="compositionally biased region" description="Basic and acidic residues" evidence="1">
    <location>
        <begin position="274"/>
        <end position="294"/>
    </location>
</feature>
<evidence type="ECO:0000313" key="4">
    <source>
        <dbReference type="WBParaSite" id="SVE_0284700.1"/>
    </source>
</evidence>
<keyword evidence="2" id="KW-0732">Signal</keyword>
<feature type="chain" id="PRO_5005329027" evidence="2">
    <location>
        <begin position="18"/>
        <end position="362"/>
    </location>
</feature>
<organism evidence="3 4">
    <name type="scientific">Strongyloides venezuelensis</name>
    <name type="common">Threadworm</name>
    <dbReference type="NCBI Taxonomy" id="75913"/>
    <lineage>
        <taxon>Eukaryota</taxon>
        <taxon>Metazoa</taxon>
        <taxon>Ecdysozoa</taxon>
        <taxon>Nematoda</taxon>
        <taxon>Chromadorea</taxon>
        <taxon>Rhabditida</taxon>
        <taxon>Tylenchina</taxon>
        <taxon>Panagrolaimomorpha</taxon>
        <taxon>Strongyloidoidea</taxon>
        <taxon>Strongyloididae</taxon>
        <taxon>Strongyloides</taxon>
    </lineage>
</organism>
<dbReference type="WBParaSite" id="SVE_0284700.1">
    <property type="protein sequence ID" value="SVE_0284700.1"/>
    <property type="gene ID" value="SVE_0284700"/>
</dbReference>
<name>A0A0K0F221_STRVS</name>
<dbReference type="AlphaFoldDB" id="A0A0K0F221"/>
<keyword evidence="3" id="KW-1185">Reference proteome</keyword>